<dbReference type="RefSeq" id="WP_051895631.1">
    <property type="nucleotide sequence ID" value="NZ_FWXV01000011.1"/>
</dbReference>
<feature type="transmembrane region" description="Helical" evidence="1">
    <location>
        <begin position="51"/>
        <end position="84"/>
    </location>
</feature>
<dbReference type="PANTHER" id="PTHR40761:SF1">
    <property type="entry name" value="CONSERVED INTEGRAL MEMBRANE ALANINE VALINE AND LEUCINE RICH PROTEIN-RELATED"/>
    <property type="match status" value="1"/>
</dbReference>
<dbReference type="OrthoDB" id="5187629at2"/>
<evidence type="ECO:0000256" key="1">
    <source>
        <dbReference type="SAM" id="Phobius"/>
    </source>
</evidence>
<accession>A0A1Y5Y464</accession>
<protein>
    <recommendedName>
        <fullName evidence="4">Integral membrane protein</fullName>
    </recommendedName>
</protein>
<keyword evidence="3" id="KW-1185">Reference proteome</keyword>
<name>A0A1Y5Y464_KIBAR</name>
<feature type="transmembrane region" description="Helical" evidence="1">
    <location>
        <begin position="162"/>
        <end position="180"/>
    </location>
</feature>
<feature type="transmembrane region" description="Helical" evidence="1">
    <location>
        <begin position="192"/>
        <end position="213"/>
    </location>
</feature>
<evidence type="ECO:0000313" key="3">
    <source>
        <dbReference type="Proteomes" id="UP000192674"/>
    </source>
</evidence>
<feature type="transmembrane region" description="Helical" evidence="1">
    <location>
        <begin position="135"/>
        <end position="155"/>
    </location>
</feature>
<sequence>MTALAITLAVISACCSAIGAHLQHQGVRDEAEVSRRGLRIARRLLRNRQWLLGFVTLLTCAALQTLALALAPVTIVAPIVVLALPATAILNAHTSKKRLDRVATTAVIASALGIAVFVALASGTATAVAFPDSSVWLACQIIAGTTVLLGLSAVLRRGIVRCVLLASGAGASYGLLSILARDVMYTVQINGWADVALVSVIGLVVTFAVGSWFIQLAYASGPPDVVVGCHTVLNPLVATGIAIWLLDEAPAASTWTAVGMVCAGLVAIGGVVQLTRHHPQVTQH</sequence>
<feature type="transmembrane region" description="Helical" evidence="1">
    <location>
        <begin position="252"/>
        <end position="274"/>
    </location>
</feature>
<dbReference type="SUPFAM" id="SSF103481">
    <property type="entry name" value="Multidrug resistance efflux transporter EmrE"/>
    <property type="match status" value="1"/>
</dbReference>
<dbReference type="PANTHER" id="PTHR40761">
    <property type="entry name" value="CONSERVED INTEGRAL MEMBRANE ALANINE VALINE AND LEUCINE RICH PROTEIN-RELATED"/>
    <property type="match status" value="1"/>
</dbReference>
<keyword evidence="1" id="KW-0472">Membrane</keyword>
<dbReference type="NCBIfam" id="NF038012">
    <property type="entry name" value="DMT_1"/>
    <property type="match status" value="1"/>
</dbReference>
<gene>
    <name evidence="2" type="ORF">SAMN05661093_08884</name>
</gene>
<dbReference type="AlphaFoldDB" id="A0A1Y5Y464"/>
<evidence type="ECO:0008006" key="4">
    <source>
        <dbReference type="Google" id="ProtNLM"/>
    </source>
</evidence>
<reference evidence="2 3" key="1">
    <citation type="submission" date="2017-04" db="EMBL/GenBank/DDBJ databases">
        <authorList>
            <person name="Afonso C.L."/>
            <person name="Miller P.J."/>
            <person name="Scott M.A."/>
            <person name="Spackman E."/>
            <person name="Goraichik I."/>
            <person name="Dimitrov K.M."/>
            <person name="Suarez D.L."/>
            <person name="Swayne D.E."/>
        </authorList>
    </citation>
    <scope>NUCLEOTIDE SEQUENCE [LARGE SCALE GENOMIC DNA]</scope>
    <source>
        <strain evidence="2 3">DSM 43828</strain>
    </source>
</reference>
<keyword evidence="1" id="KW-1133">Transmembrane helix</keyword>
<feature type="transmembrane region" description="Helical" evidence="1">
    <location>
        <begin position="225"/>
        <end position="246"/>
    </location>
</feature>
<organism evidence="2 3">
    <name type="scientific">Kibdelosporangium aridum</name>
    <dbReference type="NCBI Taxonomy" id="2030"/>
    <lineage>
        <taxon>Bacteria</taxon>
        <taxon>Bacillati</taxon>
        <taxon>Actinomycetota</taxon>
        <taxon>Actinomycetes</taxon>
        <taxon>Pseudonocardiales</taxon>
        <taxon>Pseudonocardiaceae</taxon>
        <taxon>Kibdelosporangium</taxon>
    </lineage>
</organism>
<evidence type="ECO:0000313" key="2">
    <source>
        <dbReference type="EMBL" id="SMD25019.1"/>
    </source>
</evidence>
<feature type="transmembrane region" description="Helical" evidence="1">
    <location>
        <begin position="105"/>
        <end position="129"/>
    </location>
</feature>
<dbReference type="EMBL" id="FWXV01000011">
    <property type="protein sequence ID" value="SMD25019.1"/>
    <property type="molecule type" value="Genomic_DNA"/>
</dbReference>
<dbReference type="Proteomes" id="UP000192674">
    <property type="component" value="Unassembled WGS sequence"/>
</dbReference>
<proteinExistence type="predicted"/>
<dbReference type="InterPro" id="IPR037185">
    <property type="entry name" value="EmrE-like"/>
</dbReference>
<keyword evidence="1" id="KW-0812">Transmembrane</keyword>